<dbReference type="GO" id="GO:0003677">
    <property type="term" value="F:DNA binding"/>
    <property type="evidence" value="ECO:0007669"/>
    <property type="project" value="UniProtKB-KW"/>
</dbReference>
<evidence type="ECO:0000256" key="4">
    <source>
        <dbReference type="ARBA" id="ARBA00023125"/>
    </source>
</evidence>
<dbReference type="PANTHER" id="PTHR43133">
    <property type="entry name" value="RNA POLYMERASE ECF-TYPE SIGMA FACTO"/>
    <property type="match status" value="1"/>
</dbReference>
<dbReference type="Pfam" id="PF04542">
    <property type="entry name" value="Sigma70_r2"/>
    <property type="match status" value="1"/>
</dbReference>
<reference evidence="8" key="1">
    <citation type="journal article" date="2023" name="Comput. Struct. Biotechnol. J.">
        <title>Discovery of a novel marine Bacteroidetes with a rich repertoire of carbohydrate-active enzymes.</title>
        <authorList>
            <person name="Chen B."/>
            <person name="Liu G."/>
            <person name="Chen Q."/>
            <person name="Wang H."/>
            <person name="Liu L."/>
            <person name="Tang K."/>
        </authorList>
    </citation>
    <scope>NUCLEOTIDE SEQUENCE</scope>
    <source>
        <strain evidence="8">TK19036</strain>
    </source>
</reference>
<dbReference type="SUPFAM" id="SSF88946">
    <property type="entry name" value="Sigma2 domain of RNA polymerase sigma factors"/>
    <property type="match status" value="1"/>
</dbReference>
<evidence type="ECO:0000256" key="5">
    <source>
        <dbReference type="ARBA" id="ARBA00023163"/>
    </source>
</evidence>
<proteinExistence type="inferred from homology"/>
<evidence type="ECO:0000256" key="2">
    <source>
        <dbReference type="ARBA" id="ARBA00023015"/>
    </source>
</evidence>
<comment type="similarity">
    <text evidence="1">Belongs to the sigma-70 factor family. ECF subfamily.</text>
</comment>
<evidence type="ECO:0000256" key="1">
    <source>
        <dbReference type="ARBA" id="ARBA00010641"/>
    </source>
</evidence>
<dbReference type="EMBL" id="CP120682">
    <property type="protein sequence ID" value="WKN38875.1"/>
    <property type="molecule type" value="Genomic_DNA"/>
</dbReference>
<dbReference type="NCBIfam" id="TIGR02937">
    <property type="entry name" value="sigma70-ECF"/>
    <property type="match status" value="1"/>
</dbReference>
<gene>
    <name evidence="8" type="ORF">K4G66_09185</name>
</gene>
<keyword evidence="3" id="KW-0731">Sigma factor</keyword>
<dbReference type="Pfam" id="PF04545">
    <property type="entry name" value="Sigma70_r4"/>
    <property type="match status" value="1"/>
</dbReference>
<dbReference type="Gene3D" id="1.10.10.10">
    <property type="entry name" value="Winged helix-like DNA-binding domain superfamily/Winged helix DNA-binding domain"/>
    <property type="match status" value="1"/>
</dbReference>
<dbReference type="PANTHER" id="PTHR43133:SF62">
    <property type="entry name" value="RNA POLYMERASE SIGMA FACTOR SIGZ"/>
    <property type="match status" value="1"/>
</dbReference>
<dbReference type="InterPro" id="IPR007630">
    <property type="entry name" value="RNA_pol_sigma70_r4"/>
</dbReference>
<dbReference type="CDD" id="cd06171">
    <property type="entry name" value="Sigma70_r4"/>
    <property type="match status" value="1"/>
</dbReference>
<organism evidence="8">
    <name type="scientific">Roseihalotalea indica</name>
    <dbReference type="NCBI Taxonomy" id="2867963"/>
    <lineage>
        <taxon>Bacteria</taxon>
        <taxon>Pseudomonadati</taxon>
        <taxon>Bacteroidota</taxon>
        <taxon>Cytophagia</taxon>
        <taxon>Cytophagales</taxon>
        <taxon>Catalimonadaceae</taxon>
        <taxon>Roseihalotalea</taxon>
    </lineage>
</organism>
<keyword evidence="4" id="KW-0238">DNA-binding</keyword>
<name>A0AA49JHU8_9BACT</name>
<accession>A0AA49JHU8</accession>
<feature type="domain" description="RNA polymerase sigma-70 region 2" evidence="6">
    <location>
        <begin position="22"/>
        <end position="88"/>
    </location>
</feature>
<dbReference type="InterPro" id="IPR014284">
    <property type="entry name" value="RNA_pol_sigma-70_dom"/>
</dbReference>
<keyword evidence="2" id="KW-0805">Transcription regulation</keyword>
<dbReference type="GO" id="GO:0016987">
    <property type="term" value="F:sigma factor activity"/>
    <property type="evidence" value="ECO:0007669"/>
    <property type="project" value="UniProtKB-KW"/>
</dbReference>
<sequence>MNESTQVALLKERAPRALDYVYEAYAASLYGIIYRVVGEEGVAEELLKDTFVTIWEKIDAYDSQKYRFFTWIMQIARNQAMDYLRSKKDTQSGEADLVLSNGPTIEMLLKKHDRPLQNLLDNLPPEQGEVIKLVYFAGYSQIEAAKKLNISLETIKTRLRSALIKLRELLHFSL</sequence>
<feature type="domain" description="RNA polymerase sigma-70 region 4" evidence="7">
    <location>
        <begin position="119"/>
        <end position="168"/>
    </location>
</feature>
<evidence type="ECO:0000259" key="7">
    <source>
        <dbReference type="Pfam" id="PF04545"/>
    </source>
</evidence>
<protein>
    <submittedName>
        <fullName evidence="8">Sigma-70 family RNA polymerase sigma factor</fullName>
    </submittedName>
</protein>
<dbReference type="SUPFAM" id="SSF88659">
    <property type="entry name" value="Sigma3 and sigma4 domains of RNA polymerase sigma factors"/>
    <property type="match status" value="1"/>
</dbReference>
<dbReference type="InterPro" id="IPR013325">
    <property type="entry name" value="RNA_pol_sigma_r2"/>
</dbReference>
<dbReference type="Gene3D" id="1.10.1740.10">
    <property type="match status" value="1"/>
</dbReference>
<keyword evidence="5" id="KW-0804">Transcription</keyword>
<evidence type="ECO:0000313" key="8">
    <source>
        <dbReference type="EMBL" id="WKN38875.1"/>
    </source>
</evidence>
<evidence type="ECO:0000259" key="6">
    <source>
        <dbReference type="Pfam" id="PF04542"/>
    </source>
</evidence>
<dbReference type="InterPro" id="IPR007627">
    <property type="entry name" value="RNA_pol_sigma70_r2"/>
</dbReference>
<dbReference type="AlphaFoldDB" id="A0AA49JHU8"/>
<dbReference type="InterPro" id="IPR013324">
    <property type="entry name" value="RNA_pol_sigma_r3/r4-like"/>
</dbReference>
<dbReference type="GO" id="GO:0006352">
    <property type="term" value="P:DNA-templated transcription initiation"/>
    <property type="evidence" value="ECO:0007669"/>
    <property type="project" value="InterPro"/>
</dbReference>
<reference evidence="8" key="2">
    <citation type="journal article" date="2024" name="Antonie Van Leeuwenhoek">
        <title>Roseihalotalea indica gen. nov., sp. nov., a halophilic Bacteroidetes from mesopelagic Southwest Indian Ocean with higher carbohydrate metabolic potential.</title>
        <authorList>
            <person name="Chen B."/>
            <person name="Zhang M."/>
            <person name="Lin D."/>
            <person name="Ye J."/>
            <person name="Tang K."/>
        </authorList>
    </citation>
    <scope>NUCLEOTIDE SEQUENCE</scope>
    <source>
        <strain evidence="8">TK19036</strain>
    </source>
</reference>
<evidence type="ECO:0000256" key="3">
    <source>
        <dbReference type="ARBA" id="ARBA00023082"/>
    </source>
</evidence>
<dbReference type="InterPro" id="IPR039425">
    <property type="entry name" value="RNA_pol_sigma-70-like"/>
</dbReference>
<dbReference type="InterPro" id="IPR036388">
    <property type="entry name" value="WH-like_DNA-bd_sf"/>
</dbReference>